<evidence type="ECO:0000313" key="3">
    <source>
        <dbReference type="EMBL" id="SDS83993.1"/>
    </source>
</evidence>
<name>A0A1H1VGX6_9GAMM</name>
<dbReference type="GO" id="GO:0020037">
    <property type="term" value="F:heme binding"/>
    <property type="evidence" value="ECO:0007669"/>
    <property type="project" value="InterPro"/>
</dbReference>
<feature type="domain" description="Cytochrome c assembly protein" evidence="2">
    <location>
        <begin position="40"/>
        <end position="263"/>
    </location>
</feature>
<dbReference type="EMBL" id="LT629736">
    <property type="protein sequence ID" value="SDS83993.1"/>
    <property type="molecule type" value="Genomic_DNA"/>
</dbReference>
<dbReference type="GO" id="GO:0005886">
    <property type="term" value="C:plasma membrane"/>
    <property type="evidence" value="ECO:0007669"/>
    <property type="project" value="TreeGrafter"/>
</dbReference>
<feature type="transmembrane region" description="Helical" evidence="1">
    <location>
        <begin position="65"/>
        <end position="85"/>
    </location>
</feature>
<dbReference type="GO" id="GO:0017004">
    <property type="term" value="P:cytochrome complex assembly"/>
    <property type="evidence" value="ECO:0007669"/>
    <property type="project" value="InterPro"/>
</dbReference>
<proteinExistence type="predicted"/>
<dbReference type="PANTHER" id="PTHR38034:SF1">
    <property type="entry name" value="INNER MEMBRANE PROTEIN YPJD"/>
    <property type="match status" value="1"/>
</dbReference>
<dbReference type="InterPro" id="IPR052372">
    <property type="entry name" value="YpjD/HemX"/>
</dbReference>
<keyword evidence="1" id="KW-1133">Transmembrane helix</keyword>
<keyword evidence="1" id="KW-0812">Transmembrane</keyword>
<keyword evidence="1" id="KW-0472">Membrane</keyword>
<dbReference type="PANTHER" id="PTHR38034">
    <property type="entry name" value="INNER MEMBRANE PROTEIN YPJD"/>
    <property type="match status" value="1"/>
</dbReference>
<dbReference type="InterPro" id="IPR002541">
    <property type="entry name" value="Cyt_c_assembly"/>
</dbReference>
<feature type="transmembrane region" description="Helical" evidence="1">
    <location>
        <begin position="91"/>
        <end position="111"/>
    </location>
</feature>
<gene>
    <name evidence="3" type="ORF">SAMN05216421_2299</name>
</gene>
<dbReference type="Pfam" id="PF01578">
    <property type="entry name" value="Cytochrom_C_asm"/>
    <property type="match status" value="1"/>
</dbReference>
<accession>A0A1H1VGX6</accession>
<keyword evidence="4" id="KW-1185">Reference proteome</keyword>
<feature type="transmembrane region" description="Helical" evidence="1">
    <location>
        <begin position="241"/>
        <end position="259"/>
    </location>
</feature>
<dbReference type="RefSeq" id="WP_093394757.1">
    <property type="nucleotide sequence ID" value="NZ_LT629736.1"/>
</dbReference>
<reference evidence="4" key="1">
    <citation type="submission" date="2016-10" db="EMBL/GenBank/DDBJ databases">
        <authorList>
            <person name="Varghese N."/>
            <person name="Submissions S."/>
        </authorList>
    </citation>
    <scope>NUCLEOTIDE SEQUENCE [LARGE SCALE GENOMIC DNA]</scope>
    <source>
        <strain evidence="4">NRRL B-51270</strain>
    </source>
</reference>
<feature type="transmembrane region" description="Helical" evidence="1">
    <location>
        <begin position="123"/>
        <end position="150"/>
    </location>
</feature>
<dbReference type="AlphaFoldDB" id="A0A1H1VGX6"/>
<feature type="transmembrane region" description="Helical" evidence="1">
    <location>
        <begin position="211"/>
        <end position="229"/>
    </location>
</feature>
<evidence type="ECO:0000313" key="4">
    <source>
        <dbReference type="Proteomes" id="UP000243207"/>
    </source>
</evidence>
<protein>
    <submittedName>
        <fullName evidence="3">ABC-type uncharacterized transport system, permease component</fullName>
    </submittedName>
</protein>
<feature type="transmembrane region" description="Helical" evidence="1">
    <location>
        <begin position="176"/>
        <end position="199"/>
    </location>
</feature>
<feature type="transmembrane region" description="Helical" evidence="1">
    <location>
        <begin position="34"/>
        <end position="53"/>
    </location>
</feature>
<evidence type="ECO:0000259" key="2">
    <source>
        <dbReference type="Pfam" id="PF01578"/>
    </source>
</evidence>
<dbReference type="Proteomes" id="UP000243207">
    <property type="component" value="Chromosome I"/>
</dbReference>
<organism evidence="3 4">
    <name type="scientific">Halopseudomonas xinjiangensis</name>
    <dbReference type="NCBI Taxonomy" id="487184"/>
    <lineage>
        <taxon>Bacteria</taxon>
        <taxon>Pseudomonadati</taxon>
        <taxon>Pseudomonadota</taxon>
        <taxon>Gammaproteobacteria</taxon>
        <taxon>Pseudomonadales</taxon>
        <taxon>Pseudomonadaceae</taxon>
        <taxon>Halopseudomonas</taxon>
    </lineage>
</organism>
<dbReference type="OrthoDB" id="9780793at2"/>
<sequence>MTALITSVLAAALYLGAAFYQMHCLGKRLAVNVNLLRGLGLVALLMHATSLYVELSQGPGLSLGFFNAASLIAWLVIALTLLSSFRAPTASLLLGLFPLGAVTAVLSSLLPDHGAIRIAGQEGLLTHILLSILAYGILTIAAFQAVLLAVQDYQLRHKHPTRFNRTFPPLQTMERLLFQFLLCGEALLTLALISGFVYLENMFAQDVAHKTFLSCLAWVVFGILLWGRYFKGWRGSNAIRWTLAGFLLLMLAYFGSKLVHEFVLPL</sequence>
<dbReference type="STRING" id="487184.SAMN05216421_2299"/>
<evidence type="ECO:0000256" key="1">
    <source>
        <dbReference type="SAM" id="Phobius"/>
    </source>
</evidence>